<dbReference type="InterPro" id="IPR003598">
    <property type="entry name" value="Ig_sub2"/>
</dbReference>
<evidence type="ECO:0000313" key="9">
    <source>
        <dbReference type="Proteomes" id="UP001054945"/>
    </source>
</evidence>
<dbReference type="FunFam" id="2.60.40.10:FF:000425">
    <property type="entry name" value="Myosin light chain kinase"/>
    <property type="match status" value="1"/>
</dbReference>
<keyword evidence="9" id="KW-1185">Reference proteome</keyword>
<feature type="domain" description="Fibronectin type-III" evidence="7">
    <location>
        <begin position="7"/>
        <end position="111"/>
    </location>
</feature>
<dbReference type="InterPro" id="IPR036179">
    <property type="entry name" value="Ig-like_dom_sf"/>
</dbReference>
<protein>
    <submittedName>
        <fullName evidence="8">Twitchin</fullName>
    </submittedName>
</protein>
<evidence type="ECO:0000256" key="4">
    <source>
        <dbReference type="ARBA" id="ARBA00023319"/>
    </source>
</evidence>
<feature type="region of interest" description="Disordered" evidence="5">
    <location>
        <begin position="113"/>
        <end position="134"/>
    </location>
</feature>
<evidence type="ECO:0000256" key="1">
    <source>
        <dbReference type="ARBA" id="ARBA00004496"/>
    </source>
</evidence>
<name>A0AAV4XTW6_CAEEX</name>
<dbReference type="InterPro" id="IPR003961">
    <property type="entry name" value="FN3_dom"/>
</dbReference>
<keyword evidence="2" id="KW-0963">Cytoplasm</keyword>
<dbReference type="InterPro" id="IPR013098">
    <property type="entry name" value="Ig_I-set"/>
</dbReference>
<accession>A0AAV4XTW6</accession>
<dbReference type="GO" id="GO:0005737">
    <property type="term" value="C:cytoplasm"/>
    <property type="evidence" value="ECO:0007669"/>
    <property type="project" value="UniProtKB-SubCell"/>
</dbReference>
<proteinExistence type="predicted"/>
<organism evidence="8 9">
    <name type="scientific">Caerostris extrusa</name>
    <name type="common">Bark spider</name>
    <name type="synonym">Caerostris bankana</name>
    <dbReference type="NCBI Taxonomy" id="172846"/>
    <lineage>
        <taxon>Eukaryota</taxon>
        <taxon>Metazoa</taxon>
        <taxon>Ecdysozoa</taxon>
        <taxon>Arthropoda</taxon>
        <taxon>Chelicerata</taxon>
        <taxon>Arachnida</taxon>
        <taxon>Araneae</taxon>
        <taxon>Araneomorphae</taxon>
        <taxon>Entelegynae</taxon>
        <taxon>Araneoidea</taxon>
        <taxon>Araneidae</taxon>
        <taxon>Caerostris</taxon>
    </lineage>
</organism>
<evidence type="ECO:0000313" key="8">
    <source>
        <dbReference type="EMBL" id="GIY97595.1"/>
    </source>
</evidence>
<dbReference type="Gene3D" id="2.60.40.10">
    <property type="entry name" value="Immunoglobulins"/>
    <property type="match status" value="3"/>
</dbReference>
<sequence length="860" mass="98460">MFALFRPPDSPYGHPVFKMTVDNEVVLHWNPPLRDGGSEVYNYIVETKGIFVLLSASHEEMWSKFGTTHKTSLVLGHPDDIDGCTFRIRAKNIYGTGEASEELQFHQVHSSMKLDGESSESTPSFNATHQEETGTDLISNLENESQFSEKMDENAEPKIAINPNKIDNQYISSDYDISTCNNTFFIIKDIPDTNFDLLSSFKSCFEVVCEPNSAIIVSLPPQLLENSIFCDIHIPQKERCLTSFNCCKSISIILNCSLENFQYQDFSEKFLKSPEMIKFRSLSDEDFEGLVSICSTAVRTWKPAMSVLPIKRQVQAADFSQESHAPAEISNLYNQEISQDDSFDMKLNETISDVISQKVNLPAKSEEIILNYLESTFKTDQDIDQWANIDEIIMNQDSIPKNACDTSLNTLIEETHACSSTYMMKIPDWLSQVSPCDMSYKDYMAEEVERSFSDKAERIESLESILQGELFSLEKDLEAVNEIHRHLDDPYAFADSYTYDQFDEDLLLDISNPVEENLIEFTEDVPYVSQEQLKTDEYPPEVIVHLQNRVVKVAAARGCIVLLWEILIQKLYGRKIENPFKRVLDTFSEIWWNLVCTWTFLIRNPLTMASMHAWLQIAMVLHRHKATCKDREVSPEEPKFLKSPDDLSCHPGESVAMEWKITGTPMPHVMWFKNAAKIETNLRVDAFSNHRGCCRLVLHDVNADDSAIYSCYLENEAGSAVSTVLVSVADLKTEYKTPITCENQLLTNEELIPVEEQFYSSLLEETHYETKKKRKTSYGEKYFRAYKVHGDPPSSPLAVRVLNSGQTWTILTWSPPLEARSRFEYLIERRSLNSEHWIEVGRTYNTLYTVHGLKRGEVSV</sequence>
<dbReference type="GO" id="GO:0009653">
    <property type="term" value="P:anatomical structure morphogenesis"/>
    <property type="evidence" value="ECO:0007669"/>
    <property type="project" value="UniProtKB-ARBA"/>
</dbReference>
<evidence type="ECO:0000259" key="7">
    <source>
        <dbReference type="PROSITE" id="PS50853"/>
    </source>
</evidence>
<dbReference type="InterPro" id="IPR007110">
    <property type="entry name" value="Ig-like_dom"/>
</dbReference>
<dbReference type="PANTHER" id="PTHR14340">
    <property type="entry name" value="MICROFIBRIL-ASSOCIATED GLYCOPROTEIN 3"/>
    <property type="match status" value="1"/>
</dbReference>
<dbReference type="SUPFAM" id="SSF48726">
    <property type="entry name" value="Immunoglobulin"/>
    <property type="match status" value="1"/>
</dbReference>
<dbReference type="AlphaFoldDB" id="A0AAV4XTW6"/>
<dbReference type="Pfam" id="PF07679">
    <property type="entry name" value="I-set"/>
    <property type="match status" value="1"/>
</dbReference>
<dbReference type="PROSITE" id="PS50835">
    <property type="entry name" value="IG_LIKE"/>
    <property type="match status" value="1"/>
</dbReference>
<reference evidence="8 9" key="1">
    <citation type="submission" date="2021-06" db="EMBL/GenBank/DDBJ databases">
        <title>Caerostris extrusa draft genome.</title>
        <authorList>
            <person name="Kono N."/>
            <person name="Arakawa K."/>
        </authorList>
    </citation>
    <scope>NUCLEOTIDE SEQUENCE [LARGE SCALE GENOMIC DNA]</scope>
</reference>
<dbReference type="InterPro" id="IPR013783">
    <property type="entry name" value="Ig-like_fold"/>
</dbReference>
<dbReference type="CDD" id="cd00063">
    <property type="entry name" value="FN3"/>
    <property type="match status" value="2"/>
</dbReference>
<evidence type="ECO:0000256" key="2">
    <source>
        <dbReference type="ARBA" id="ARBA00022490"/>
    </source>
</evidence>
<dbReference type="InterPro" id="IPR036116">
    <property type="entry name" value="FN3_sf"/>
</dbReference>
<evidence type="ECO:0000256" key="5">
    <source>
        <dbReference type="SAM" id="MobiDB-lite"/>
    </source>
</evidence>
<dbReference type="PROSITE" id="PS50853">
    <property type="entry name" value="FN3"/>
    <property type="match status" value="1"/>
</dbReference>
<feature type="compositionally biased region" description="Polar residues" evidence="5">
    <location>
        <begin position="119"/>
        <end position="128"/>
    </location>
</feature>
<dbReference type="SUPFAM" id="SSF49265">
    <property type="entry name" value="Fibronectin type III"/>
    <property type="match status" value="1"/>
</dbReference>
<comment type="subcellular location">
    <subcellularLocation>
        <location evidence="1">Cytoplasm</location>
    </subcellularLocation>
</comment>
<keyword evidence="4" id="KW-0393">Immunoglobulin domain</keyword>
<gene>
    <name evidence="8" type="primary">unc-22_5</name>
    <name evidence="8" type="ORF">CEXT_236911</name>
</gene>
<evidence type="ECO:0000256" key="3">
    <source>
        <dbReference type="ARBA" id="ARBA00022737"/>
    </source>
</evidence>
<evidence type="ECO:0000259" key="6">
    <source>
        <dbReference type="PROSITE" id="PS50835"/>
    </source>
</evidence>
<dbReference type="GO" id="GO:0030154">
    <property type="term" value="P:cell differentiation"/>
    <property type="evidence" value="ECO:0007669"/>
    <property type="project" value="UniProtKB-ARBA"/>
</dbReference>
<dbReference type="Proteomes" id="UP001054945">
    <property type="component" value="Unassembled WGS sequence"/>
</dbReference>
<dbReference type="SMART" id="SM00408">
    <property type="entry name" value="IGc2"/>
    <property type="match status" value="1"/>
</dbReference>
<keyword evidence="3" id="KW-0677">Repeat</keyword>
<comment type="caution">
    <text evidence="8">The sequence shown here is derived from an EMBL/GenBank/DDBJ whole genome shotgun (WGS) entry which is preliminary data.</text>
</comment>
<dbReference type="EMBL" id="BPLR01000804">
    <property type="protein sequence ID" value="GIY97595.1"/>
    <property type="molecule type" value="Genomic_DNA"/>
</dbReference>
<feature type="domain" description="Ig-like" evidence="6">
    <location>
        <begin position="638"/>
        <end position="727"/>
    </location>
</feature>
<dbReference type="InterPro" id="IPR003599">
    <property type="entry name" value="Ig_sub"/>
</dbReference>
<dbReference type="PANTHER" id="PTHR14340:SF9">
    <property type="entry name" value="FIBRONECTIN TYPE-III DOMAIN-CONTAINING PROTEIN"/>
    <property type="match status" value="1"/>
</dbReference>
<dbReference type="SMART" id="SM00409">
    <property type="entry name" value="IG"/>
    <property type="match status" value="1"/>
</dbReference>